<dbReference type="Gene3D" id="3.30.920.90">
    <property type="match status" value="1"/>
</dbReference>
<evidence type="ECO:0000313" key="2">
    <source>
        <dbReference type="EMBL" id="SES65552.1"/>
    </source>
</evidence>
<dbReference type="STRING" id="364199.SAMN04489858_10187"/>
<dbReference type="OrthoDB" id="9802640at2"/>
<sequence length="325" mass="36626">MLADHLSRLAADYTHERVKSFTGSKFGDFVRHDIAIEAKKVLMLWPFELKVKASVGQGVWASVPWLAFFDPLITETATKGFYVVYLINPDARTITLSMNQGTTAIYNDFGQSRGREVLKRRARDMADRVPEYVKHFSEDSIDLGSEAGLPSGYEAGHSFGRIYKAGEFTDAQLSEDLYQMLLAYEALVNRGGTTPSEAMQEEAGGKDIEETRRYILSRRIERSPKVRKDVLKAKPPICECCGLDPKRDYGFAGPAHEAPLDVHHAAPLNGLAEGETRRYKIPNDFMVLCPTCHRMIHKIGAPSDLMELKKMLRFKIARDVAYFTR</sequence>
<protein>
    <recommendedName>
        <fullName evidence="1">Type IV methyl-directed restriction enzyme EcoKMcrB subunit DNA-binding domain-containing protein</fullName>
    </recommendedName>
</protein>
<reference evidence="2 3" key="1">
    <citation type="submission" date="2016-10" db="EMBL/GenBank/DDBJ databases">
        <authorList>
            <person name="de Groot N.N."/>
        </authorList>
    </citation>
    <scope>NUCLEOTIDE SEQUENCE [LARGE SCALE GENOMIC DNA]</scope>
    <source>
        <strain evidence="2 3">DSM 17862</strain>
    </source>
</reference>
<dbReference type="InterPro" id="IPR021961">
    <property type="entry name" value="McrB_DNA-bd"/>
</dbReference>
<gene>
    <name evidence="2" type="ORF">SAMN04489858_10187</name>
</gene>
<name>A0A1H9Y9N5_9RHOB</name>
<proteinExistence type="predicted"/>
<evidence type="ECO:0000259" key="1">
    <source>
        <dbReference type="Pfam" id="PF12102"/>
    </source>
</evidence>
<dbReference type="CDD" id="cd00085">
    <property type="entry name" value="HNHc"/>
    <property type="match status" value="1"/>
</dbReference>
<dbReference type="Proteomes" id="UP000199180">
    <property type="component" value="Unassembled WGS sequence"/>
</dbReference>
<dbReference type="Pfam" id="PF12102">
    <property type="entry name" value="MrcB_N"/>
    <property type="match status" value="1"/>
</dbReference>
<feature type="domain" description="Type IV methyl-directed restriction enzyme EcoKMcrB subunit DNA-binding" evidence="1">
    <location>
        <begin position="10"/>
        <end position="188"/>
    </location>
</feature>
<dbReference type="InterPro" id="IPR003615">
    <property type="entry name" value="HNH_nuc"/>
</dbReference>
<dbReference type="EMBL" id="FOHO01000001">
    <property type="protein sequence ID" value="SES65552.1"/>
    <property type="molecule type" value="Genomic_DNA"/>
</dbReference>
<accession>A0A1H9Y9N5</accession>
<evidence type="ECO:0000313" key="3">
    <source>
        <dbReference type="Proteomes" id="UP000199180"/>
    </source>
</evidence>
<organism evidence="2 3">
    <name type="scientific">Paracoccus homiensis</name>
    <dbReference type="NCBI Taxonomy" id="364199"/>
    <lineage>
        <taxon>Bacteria</taxon>
        <taxon>Pseudomonadati</taxon>
        <taxon>Pseudomonadota</taxon>
        <taxon>Alphaproteobacteria</taxon>
        <taxon>Rhodobacterales</taxon>
        <taxon>Paracoccaceae</taxon>
        <taxon>Paracoccus</taxon>
    </lineage>
</organism>
<dbReference type="RefSeq" id="WP_090731611.1">
    <property type="nucleotide sequence ID" value="NZ_FOHO01000001.1"/>
</dbReference>
<dbReference type="AlphaFoldDB" id="A0A1H9Y9N5"/>
<keyword evidence="3" id="KW-1185">Reference proteome</keyword>